<dbReference type="Gene3D" id="2.70.98.10">
    <property type="match status" value="1"/>
</dbReference>
<dbReference type="RefSeq" id="WP_345645566.1">
    <property type="nucleotide sequence ID" value="NZ_BAABEP010000014.1"/>
</dbReference>
<dbReference type="Proteomes" id="UP001499884">
    <property type="component" value="Unassembled WGS sequence"/>
</dbReference>
<dbReference type="InterPro" id="IPR008183">
    <property type="entry name" value="Aldose_1/G6P_1-epimerase"/>
</dbReference>
<dbReference type="EMBL" id="BAABEP010000014">
    <property type="protein sequence ID" value="GAA3726664.1"/>
    <property type="molecule type" value="Genomic_DNA"/>
</dbReference>
<reference evidence="2" key="1">
    <citation type="journal article" date="2019" name="Int. J. Syst. Evol. Microbiol.">
        <title>The Global Catalogue of Microorganisms (GCM) 10K type strain sequencing project: providing services to taxonomists for standard genome sequencing and annotation.</title>
        <authorList>
            <consortium name="The Broad Institute Genomics Platform"/>
            <consortium name="The Broad Institute Genome Sequencing Center for Infectious Disease"/>
            <person name="Wu L."/>
            <person name="Ma J."/>
        </authorList>
    </citation>
    <scope>NUCLEOTIDE SEQUENCE [LARGE SCALE GENOMIC DNA]</scope>
    <source>
        <strain evidence="2">JCM 30846</strain>
    </source>
</reference>
<keyword evidence="2" id="KW-1185">Reference proteome</keyword>
<name>A0ABP7EXK3_9ACTN</name>
<evidence type="ECO:0000313" key="2">
    <source>
        <dbReference type="Proteomes" id="UP001499884"/>
    </source>
</evidence>
<dbReference type="Pfam" id="PF01263">
    <property type="entry name" value="Aldose_epim"/>
    <property type="match status" value="1"/>
</dbReference>
<sequence>MSDLKLAAGDVSVGIAADNGARVSSLVIGGAELLRQGPRYGCFPMVPWCGRIAQGRFRNGETRHQMPLNSPPHAIHGTGRDTAWRVRHAEDTSAVLTYELGEPWPYAGLVTQTFTLTEDSLELTLGVETRSESFPAQVGWHPWFNRNLGGEDAALAFAPAFQLERGDDHLPTGRRVDPLPGPWDDCFGMPDGVEATLTWPGQLALTVSSPARWVVVYDEQAEAVCVEAQSGPPDGLNTDPQLVTRLEPLELAATWSWERL</sequence>
<dbReference type="InterPro" id="IPR011013">
    <property type="entry name" value="Gal_mutarotase_sf_dom"/>
</dbReference>
<proteinExistence type="predicted"/>
<evidence type="ECO:0000313" key="1">
    <source>
        <dbReference type="EMBL" id="GAA3726664.1"/>
    </source>
</evidence>
<dbReference type="SUPFAM" id="SSF74650">
    <property type="entry name" value="Galactose mutarotase-like"/>
    <property type="match status" value="1"/>
</dbReference>
<comment type="caution">
    <text evidence="1">The sequence shown here is derived from an EMBL/GenBank/DDBJ whole genome shotgun (WGS) entry which is preliminary data.</text>
</comment>
<dbReference type="InterPro" id="IPR014718">
    <property type="entry name" value="GH-type_carb-bd"/>
</dbReference>
<gene>
    <name evidence="1" type="ORF">GCM10023082_25750</name>
</gene>
<organism evidence="1 2">
    <name type="scientific">Streptomyces tremellae</name>
    <dbReference type="NCBI Taxonomy" id="1124239"/>
    <lineage>
        <taxon>Bacteria</taxon>
        <taxon>Bacillati</taxon>
        <taxon>Actinomycetota</taxon>
        <taxon>Actinomycetes</taxon>
        <taxon>Kitasatosporales</taxon>
        <taxon>Streptomycetaceae</taxon>
        <taxon>Streptomyces</taxon>
    </lineage>
</organism>
<accession>A0ABP7EXK3</accession>
<protein>
    <submittedName>
        <fullName evidence="1">Aldose 1-epimerase</fullName>
    </submittedName>
</protein>